<evidence type="ECO:0000256" key="5">
    <source>
        <dbReference type="ARBA" id="ARBA00022692"/>
    </source>
</evidence>
<dbReference type="Pfam" id="PF01618">
    <property type="entry name" value="MotA_ExbB"/>
    <property type="match status" value="1"/>
</dbReference>
<dbReference type="InterPro" id="IPR002898">
    <property type="entry name" value="MotA_ExbB_proton_chnl"/>
</dbReference>
<evidence type="ECO:0000256" key="9">
    <source>
        <dbReference type="SAM" id="Phobius"/>
    </source>
</evidence>
<evidence type="ECO:0000256" key="7">
    <source>
        <dbReference type="ARBA" id="ARBA00022989"/>
    </source>
</evidence>
<evidence type="ECO:0000256" key="6">
    <source>
        <dbReference type="ARBA" id="ARBA00022927"/>
    </source>
</evidence>
<gene>
    <name evidence="11" type="ORF">MNB_SV-6-982</name>
</gene>
<dbReference type="AlphaFoldDB" id="A0A1W1C6V3"/>
<keyword evidence="3" id="KW-0813">Transport</keyword>
<dbReference type="InterPro" id="IPR050790">
    <property type="entry name" value="ExbB/TolQ_transport"/>
</dbReference>
<keyword evidence="4" id="KW-1003">Cell membrane</keyword>
<evidence type="ECO:0000259" key="10">
    <source>
        <dbReference type="Pfam" id="PF01618"/>
    </source>
</evidence>
<evidence type="ECO:0000313" key="11">
    <source>
        <dbReference type="EMBL" id="SFV61489.1"/>
    </source>
</evidence>
<feature type="domain" description="MotA/TolQ/ExbB proton channel" evidence="10">
    <location>
        <begin position="83"/>
        <end position="178"/>
    </location>
</feature>
<dbReference type="GO" id="GO:0005886">
    <property type="term" value="C:plasma membrane"/>
    <property type="evidence" value="ECO:0007669"/>
    <property type="project" value="UniProtKB-SubCell"/>
</dbReference>
<evidence type="ECO:0000256" key="1">
    <source>
        <dbReference type="ARBA" id="ARBA00004651"/>
    </source>
</evidence>
<dbReference type="PANTHER" id="PTHR30625">
    <property type="entry name" value="PROTEIN TOLQ"/>
    <property type="match status" value="1"/>
</dbReference>
<feature type="transmembrane region" description="Helical" evidence="9">
    <location>
        <begin position="101"/>
        <end position="124"/>
    </location>
</feature>
<keyword evidence="5 9" id="KW-0812">Transmembrane</keyword>
<reference evidence="11" key="1">
    <citation type="submission" date="2016-10" db="EMBL/GenBank/DDBJ databases">
        <authorList>
            <person name="de Groot N.N."/>
        </authorList>
    </citation>
    <scope>NUCLEOTIDE SEQUENCE</scope>
</reference>
<name>A0A1W1C6V3_9ZZZZ</name>
<dbReference type="PANTHER" id="PTHR30625:SF15">
    <property type="entry name" value="BIOPOLYMER TRANSPORT PROTEIN EXBB"/>
    <property type="match status" value="1"/>
</dbReference>
<evidence type="ECO:0000256" key="4">
    <source>
        <dbReference type="ARBA" id="ARBA00022475"/>
    </source>
</evidence>
<evidence type="ECO:0000256" key="3">
    <source>
        <dbReference type="ARBA" id="ARBA00022448"/>
    </source>
</evidence>
<sequence length="194" mass="21175">MSFFGFLPDYLVGSSAITVFVLLLLSLYFIATFWVFLYRFYILKSRIDIEYNSLKLLYLGRSATVSKNSLIYTYLSRVHMPNRAILDAASSDAIRSSTKGLTLLSIIASTSPFIGLFGTVVGILETFSVLGSQQSASLSVVAPAISEALIATAAGISVAIFAYTFHLILKRLAYELSSLLKSQADVVLSLVEDE</sequence>
<evidence type="ECO:0000256" key="2">
    <source>
        <dbReference type="ARBA" id="ARBA00010442"/>
    </source>
</evidence>
<feature type="transmembrane region" description="Helical" evidence="9">
    <location>
        <begin position="144"/>
        <end position="169"/>
    </location>
</feature>
<feature type="transmembrane region" description="Helical" evidence="9">
    <location>
        <begin position="12"/>
        <end position="37"/>
    </location>
</feature>
<keyword evidence="8 9" id="KW-0472">Membrane</keyword>
<keyword evidence="7 9" id="KW-1133">Transmembrane helix</keyword>
<dbReference type="EMBL" id="FPHC01000064">
    <property type="protein sequence ID" value="SFV61489.1"/>
    <property type="molecule type" value="Genomic_DNA"/>
</dbReference>
<protein>
    <submittedName>
        <fullName evidence="11">MotA/TolQ/ExbB proton channel family protein</fullName>
    </submittedName>
</protein>
<accession>A0A1W1C6V3</accession>
<comment type="subcellular location">
    <subcellularLocation>
        <location evidence="1">Cell membrane</location>
        <topology evidence="1">Multi-pass membrane protein</topology>
    </subcellularLocation>
</comment>
<evidence type="ECO:0000256" key="8">
    <source>
        <dbReference type="ARBA" id="ARBA00023136"/>
    </source>
</evidence>
<proteinExistence type="inferred from homology"/>
<organism evidence="11">
    <name type="scientific">hydrothermal vent metagenome</name>
    <dbReference type="NCBI Taxonomy" id="652676"/>
    <lineage>
        <taxon>unclassified sequences</taxon>
        <taxon>metagenomes</taxon>
        <taxon>ecological metagenomes</taxon>
    </lineage>
</organism>
<comment type="similarity">
    <text evidence="2">Belongs to the ExbB/TolQ family.</text>
</comment>
<keyword evidence="6" id="KW-0653">Protein transport</keyword>
<dbReference type="GO" id="GO:0017038">
    <property type="term" value="P:protein import"/>
    <property type="evidence" value="ECO:0007669"/>
    <property type="project" value="TreeGrafter"/>
</dbReference>